<dbReference type="Proteomes" id="UP001652625">
    <property type="component" value="Chromosome 06"/>
</dbReference>
<protein>
    <submittedName>
        <fullName evidence="2">Uncharacterized protein LOC136081725</fullName>
    </submittedName>
</protein>
<gene>
    <name evidence="2" type="primary">LOC136081725</name>
</gene>
<dbReference type="RefSeq" id="XP_065655633.1">
    <property type="nucleotide sequence ID" value="XM_065799561.1"/>
</dbReference>
<proteinExistence type="predicted"/>
<accession>A0ABM4C254</accession>
<sequence length="198" mass="23273">MKAYWQMKRFEELNKAGAQAVSESIMRHTWYLDPYLVIIAIADQKCKESSNMAKRLFGLKRPSIEEYSLERQVLDKDILKNLNFSQDEPPSLVPLVTEMSWLIFDMLGHGKAEVQWMKLPAEYWILNDFYQEFETAIMNLDVVNDCSERTVKLVQKLVNKAHSEEKRQDTFLFTHVYKRNRNGRKKLDHAKAALNSII</sequence>
<evidence type="ECO:0000313" key="1">
    <source>
        <dbReference type="Proteomes" id="UP001652625"/>
    </source>
</evidence>
<evidence type="ECO:0000313" key="2">
    <source>
        <dbReference type="RefSeq" id="XP_065655633.1"/>
    </source>
</evidence>
<keyword evidence="1" id="KW-1185">Reference proteome</keyword>
<reference evidence="2" key="1">
    <citation type="submission" date="2025-08" db="UniProtKB">
        <authorList>
            <consortium name="RefSeq"/>
        </authorList>
    </citation>
    <scope>IDENTIFICATION</scope>
</reference>
<name>A0ABM4C254_HYDVU</name>
<organism evidence="1 2">
    <name type="scientific">Hydra vulgaris</name>
    <name type="common">Hydra</name>
    <name type="synonym">Hydra attenuata</name>
    <dbReference type="NCBI Taxonomy" id="6087"/>
    <lineage>
        <taxon>Eukaryota</taxon>
        <taxon>Metazoa</taxon>
        <taxon>Cnidaria</taxon>
        <taxon>Hydrozoa</taxon>
        <taxon>Hydroidolina</taxon>
        <taxon>Anthoathecata</taxon>
        <taxon>Aplanulata</taxon>
        <taxon>Hydridae</taxon>
        <taxon>Hydra</taxon>
    </lineage>
</organism>
<dbReference type="GeneID" id="136081725"/>